<dbReference type="PANTHER" id="PTHR34605:SF3">
    <property type="entry name" value="P CELL-TYPE AGGLUTINATION PROTEIN MAP4-LIKE-RELATED"/>
    <property type="match status" value="1"/>
</dbReference>
<dbReference type="Gene3D" id="1.10.443.10">
    <property type="entry name" value="Intergrase catalytic core"/>
    <property type="match status" value="1"/>
</dbReference>
<keyword evidence="1" id="KW-0238">DNA-binding</keyword>
<name>A0AAW0A4N2_9AGAR</name>
<sequence>MLDNSRTGNPTIRSIISRVLQQTSKKPTIFAGGIQKPKSAKLRNAKQAKERIDYAIQHAWADSTLEKYASSLKAFHTFCDSEGVDQAQRLPASEFLLCSFSASRAGEIAGGTARAAVAAVKAWHIIEGEDWQGGIRLRYVLRGVENLAPESSKRDIRPPVTASMVDLLAEHLDKSSPLDTAVLAAASSALWGQIRLGEILSDTQGKFKAGRIPMVADLRPPSTSAGSRALHLPWTKTKGKRGEDAMLVKQNTPSDPISALESHLTTNSIPSNLPLFSYRNAQNSLICLTRKRFLQRCNEIWGRYGYPAFTGHSFRIGGTTELLLAGVHPDVVQAMGRWQSEAFKIYWRRLDLLAPLHWEFKAV</sequence>
<accession>A0AAW0A4N2</accession>
<keyword evidence="3" id="KW-0808">Transferase</keyword>
<dbReference type="Gene3D" id="1.10.150.130">
    <property type="match status" value="1"/>
</dbReference>
<gene>
    <name evidence="3" type="ORF">R3P38DRAFT_3217503</name>
</gene>
<dbReference type="GO" id="GO:0015074">
    <property type="term" value="P:DNA integration"/>
    <property type="evidence" value="ECO:0007669"/>
    <property type="project" value="InterPro"/>
</dbReference>
<dbReference type="InterPro" id="IPR011010">
    <property type="entry name" value="DNA_brk_join_enz"/>
</dbReference>
<evidence type="ECO:0000313" key="3">
    <source>
        <dbReference type="EMBL" id="KAK7000975.1"/>
    </source>
</evidence>
<dbReference type="GO" id="GO:0003964">
    <property type="term" value="F:RNA-directed DNA polymerase activity"/>
    <property type="evidence" value="ECO:0007669"/>
    <property type="project" value="UniProtKB-KW"/>
</dbReference>
<comment type="caution">
    <text evidence="3">The sequence shown here is derived from an EMBL/GenBank/DDBJ whole genome shotgun (WGS) entry which is preliminary data.</text>
</comment>
<keyword evidence="2" id="KW-0233">DNA recombination</keyword>
<dbReference type="Proteomes" id="UP001362999">
    <property type="component" value="Unassembled WGS sequence"/>
</dbReference>
<evidence type="ECO:0000313" key="4">
    <source>
        <dbReference type="Proteomes" id="UP001362999"/>
    </source>
</evidence>
<dbReference type="SUPFAM" id="SSF47823">
    <property type="entry name" value="lambda integrase-like, N-terminal domain"/>
    <property type="match status" value="1"/>
</dbReference>
<dbReference type="PANTHER" id="PTHR34605">
    <property type="entry name" value="PHAGE_INTEGRASE DOMAIN-CONTAINING PROTEIN"/>
    <property type="match status" value="1"/>
</dbReference>
<dbReference type="GO" id="GO:0003677">
    <property type="term" value="F:DNA binding"/>
    <property type="evidence" value="ECO:0007669"/>
    <property type="project" value="UniProtKB-KW"/>
</dbReference>
<dbReference type="EMBL" id="JAWWNJ010000085">
    <property type="protein sequence ID" value="KAK7000975.1"/>
    <property type="molecule type" value="Genomic_DNA"/>
</dbReference>
<dbReference type="InterPro" id="IPR010998">
    <property type="entry name" value="Integrase_recombinase_N"/>
</dbReference>
<dbReference type="InterPro" id="IPR052925">
    <property type="entry name" value="Phage_Integrase-like_Recomb"/>
</dbReference>
<dbReference type="AlphaFoldDB" id="A0AAW0A4N2"/>
<evidence type="ECO:0000256" key="2">
    <source>
        <dbReference type="ARBA" id="ARBA00023172"/>
    </source>
</evidence>
<dbReference type="InterPro" id="IPR013762">
    <property type="entry name" value="Integrase-like_cat_sf"/>
</dbReference>
<evidence type="ECO:0000256" key="1">
    <source>
        <dbReference type="ARBA" id="ARBA00023125"/>
    </source>
</evidence>
<proteinExistence type="predicted"/>
<reference evidence="3 4" key="1">
    <citation type="journal article" date="2024" name="J Genomics">
        <title>Draft genome sequencing and assembly of Favolaschia claudopus CIRM-BRFM 2984 isolated from oak limbs.</title>
        <authorList>
            <person name="Navarro D."/>
            <person name="Drula E."/>
            <person name="Chaduli D."/>
            <person name="Cazenave R."/>
            <person name="Ahrendt S."/>
            <person name="Wang J."/>
            <person name="Lipzen A."/>
            <person name="Daum C."/>
            <person name="Barry K."/>
            <person name="Grigoriev I.V."/>
            <person name="Favel A."/>
            <person name="Rosso M.N."/>
            <person name="Martin F."/>
        </authorList>
    </citation>
    <scope>NUCLEOTIDE SEQUENCE [LARGE SCALE GENOMIC DNA]</scope>
    <source>
        <strain evidence="3 4">CIRM-BRFM 2984</strain>
    </source>
</reference>
<keyword evidence="4" id="KW-1185">Reference proteome</keyword>
<dbReference type="SUPFAM" id="SSF56349">
    <property type="entry name" value="DNA breaking-rejoining enzymes"/>
    <property type="match status" value="1"/>
</dbReference>
<protein>
    <submittedName>
        <fullName evidence="3">Reverse transcriptase domain protein</fullName>
    </submittedName>
</protein>
<keyword evidence="3" id="KW-0548">Nucleotidyltransferase</keyword>
<dbReference type="GO" id="GO:0006310">
    <property type="term" value="P:DNA recombination"/>
    <property type="evidence" value="ECO:0007669"/>
    <property type="project" value="UniProtKB-KW"/>
</dbReference>
<keyword evidence="3" id="KW-0695">RNA-directed DNA polymerase</keyword>
<organism evidence="3 4">
    <name type="scientific">Favolaschia claudopus</name>
    <dbReference type="NCBI Taxonomy" id="2862362"/>
    <lineage>
        <taxon>Eukaryota</taxon>
        <taxon>Fungi</taxon>
        <taxon>Dikarya</taxon>
        <taxon>Basidiomycota</taxon>
        <taxon>Agaricomycotina</taxon>
        <taxon>Agaricomycetes</taxon>
        <taxon>Agaricomycetidae</taxon>
        <taxon>Agaricales</taxon>
        <taxon>Marasmiineae</taxon>
        <taxon>Mycenaceae</taxon>
        <taxon>Favolaschia</taxon>
    </lineage>
</organism>